<keyword evidence="3" id="KW-1185">Reference proteome</keyword>
<evidence type="ECO:0000256" key="1">
    <source>
        <dbReference type="SAM" id="MobiDB-lite"/>
    </source>
</evidence>
<organism evidence="2 3">
    <name type="scientific">Micromonospora chokoriensis</name>
    <dbReference type="NCBI Taxonomy" id="356851"/>
    <lineage>
        <taxon>Bacteria</taxon>
        <taxon>Bacillati</taxon>
        <taxon>Actinomycetota</taxon>
        <taxon>Actinomycetes</taxon>
        <taxon>Micromonosporales</taxon>
        <taxon>Micromonosporaceae</taxon>
        <taxon>Micromonospora</taxon>
    </lineage>
</organism>
<dbReference type="EMBL" id="LT607409">
    <property type="protein sequence ID" value="SCE97251.1"/>
    <property type="molecule type" value="Genomic_DNA"/>
</dbReference>
<accession>A0A1C4WMX4</accession>
<feature type="compositionally biased region" description="Basic residues" evidence="1">
    <location>
        <begin position="24"/>
        <end position="36"/>
    </location>
</feature>
<name>A0A1C4WMX4_9ACTN</name>
<feature type="region of interest" description="Disordered" evidence="1">
    <location>
        <begin position="195"/>
        <end position="214"/>
    </location>
</feature>
<reference evidence="3" key="1">
    <citation type="submission" date="2016-06" db="EMBL/GenBank/DDBJ databases">
        <authorList>
            <person name="Varghese N."/>
            <person name="Submissions Spin"/>
        </authorList>
    </citation>
    <scope>NUCLEOTIDE SEQUENCE [LARGE SCALE GENOMIC DNA]</scope>
    <source>
        <strain evidence="3">DSM 45160</strain>
    </source>
</reference>
<dbReference type="Proteomes" id="UP000198224">
    <property type="component" value="Chromosome I"/>
</dbReference>
<sequence length="249" mass="26442">MFRKDMALVEGPRPPSPHRIGTGFRRRRRRRRRRTGARPGYRQTGLGRQGRVGVSTLSPPHPTDRGVGMPRPGVSGRRAHRVTERSTTRRTSASACGTGGGNGGRSGQVLRCPPMVAVLRCGRGIPVRSHRTTVLLVRHRAVRPGRTLSDADLVPAAGRNPRPVLAGRLREAGRAMAVRTPLSRMVDGQTVAAVSAGSTSVQEEPSSAERATASSTSWTCNASANEGAGSTPVATASMKSRISCVNECS</sequence>
<evidence type="ECO:0000313" key="3">
    <source>
        <dbReference type="Proteomes" id="UP000198224"/>
    </source>
</evidence>
<gene>
    <name evidence="2" type="ORF">GA0070612_2618</name>
</gene>
<protein>
    <submittedName>
        <fullName evidence="2">Uncharacterized protein</fullName>
    </submittedName>
</protein>
<feature type="compositionally biased region" description="Gly residues" evidence="1">
    <location>
        <begin position="97"/>
        <end position="106"/>
    </location>
</feature>
<evidence type="ECO:0000313" key="2">
    <source>
        <dbReference type="EMBL" id="SCE97251.1"/>
    </source>
</evidence>
<dbReference type="AlphaFoldDB" id="A0A1C4WMX4"/>
<feature type="compositionally biased region" description="Low complexity" evidence="1">
    <location>
        <begin position="203"/>
        <end position="214"/>
    </location>
</feature>
<proteinExistence type="predicted"/>
<feature type="region of interest" description="Disordered" evidence="1">
    <location>
        <begin position="1"/>
        <end position="107"/>
    </location>
</feature>